<feature type="region of interest" description="Disordered" evidence="2">
    <location>
        <begin position="208"/>
        <end position="228"/>
    </location>
</feature>
<accession>A0AAV4B1J4</accession>
<feature type="region of interest" description="Disordered" evidence="2">
    <location>
        <begin position="53"/>
        <end position="72"/>
    </location>
</feature>
<dbReference type="AlphaFoldDB" id="A0AAV4B1J4"/>
<protein>
    <recommendedName>
        <fullName evidence="4">SMB domain-containing protein</fullName>
    </recommendedName>
</protein>
<keyword evidence="6" id="KW-1185">Reference proteome</keyword>
<proteinExistence type="predicted"/>
<evidence type="ECO:0000256" key="1">
    <source>
        <dbReference type="ARBA" id="ARBA00023157"/>
    </source>
</evidence>
<feature type="domain" description="SMB" evidence="4">
    <location>
        <begin position="278"/>
        <end position="318"/>
    </location>
</feature>
<dbReference type="SUPFAM" id="SSF90188">
    <property type="entry name" value="Somatomedin B domain"/>
    <property type="match status" value="1"/>
</dbReference>
<feature type="transmembrane region" description="Helical" evidence="3">
    <location>
        <begin position="12"/>
        <end position="34"/>
    </location>
</feature>
<dbReference type="Proteomes" id="UP000735302">
    <property type="component" value="Unassembled WGS sequence"/>
</dbReference>
<dbReference type="InterPro" id="IPR036024">
    <property type="entry name" value="Somatomedin_B-like_dom_sf"/>
</dbReference>
<evidence type="ECO:0000313" key="6">
    <source>
        <dbReference type="Proteomes" id="UP000735302"/>
    </source>
</evidence>
<keyword evidence="3" id="KW-0812">Transmembrane</keyword>
<keyword evidence="3" id="KW-1133">Transmembrane helix</keyword>
<feature type="compositionally biased region" description="Basic and acidic residues" evidence="2">
    <location>
        <begin position="55"/>
        <end position="72"/>
    </location>
</feature>
<dbReference type="InterPro" id="IPR001212">
    <property type="entry name" value="Somatomedin_B_dom"/>
</dbReference>
<dbReference type="EMBL" id="BLXT01004562">
    <property type="protein sequence ID" value="GFO14391.1"/>
    <property type="molecule type" value="Genomic_DNA"/>
</dbReference>
<organism evidence="5 6">
    <name type="scientific">Plakobranchus ocellatus</name>
    <dbReference type="NCBI Taxonomy" id="259542"/>
    <lineage>
        <taxon>Eukaryota</taxon>
        <taxon>Metazoa</taxon>
        <taxon>Spiralia</taxon>
        <taxon>Lophotrochozoa</taxon>
        <taxon>Mollusca</taxon>
        <taxon>Gastropoda</taxon>
        <taxon>Heterobranchia</taxon>
        <taxon>Euthyneura</taxon>
        <taxon>Panpulmonata</taxon>
        <taxon>Sacoglossa</taxon>
        <taxon>Placobranchoidea</taxon>
        <taxon>Plakobranchidae</taxon>
        <taxon>Plakobranchus</taxon>
    </lineage>
</organism>
<sequence>MGLFRHLQPKTTAVVMYIIIIASLPLTVLCLLQTNAPNLPNNLSRSTIIATDSKSPLHDQNDSKELESYSKTKTNETSVTIRTFMEHSKPSTCTECSNQSCSATNNEEWIEERPKHEVHTTASVTKDKNLHLIESENQTLISASPFFHDFGDENSTSISNASMLEKPQDELKHETYQGRTIGFSTFSLNVVTSFPPWVSGKSFLSPQLQSTSNREVDNDDPGISKIRQNLPRSDNISESDAGVEALLRDFSLNRSGSIHIQPTEITTAGVDDDIDPELLFTCKDRCDMKISFPCSCSATCVVYGTCCENLSQDCPHVWEEGRLRFNHFRGADFICDKDLRMFKIVSCPNSIKEKIERKETGSSNPYMPRLRAMNSQKNVANIISETNNLTSFNSTSLTESYHQHEESVKQRLIDALSSVPVTDSNTGLTFITKAVYNCLNMSAKTAMPWSLKFDYNFISPIKVEDVHNFQKLEEYYPNFDKNVFIDHLCVPNIVDTCKPTANLEKLNEKEKEKCENSTAIVISKRPRITVYRNQFCAYCNKGRHHRYYLSQNNKVSIREPDFFVLMSLSESNTFSFRLMLSSLGRSYVKFPWSHAQCSIPDQPPVLSSSLGQMKDLRVSKAKNNSVCSVRCGSGFTVGTDGICRAPHVALLAIADDGLEPLCPSAMAGLADFFVCGLESEIASLRKADLSAPWVKMMFDSEYKKSLYVIKLCMALPEQSAFILSNSLKDVMSNIRHVALLSKSLKDYRLSQSLCPQMTERSQNNHTKFIQTLSLVTTTEWLIWNPKFYQGMEELRGPIVNNQNTTTVCLSNVENDVQIDPNLIKCMDDPVYERDAAWISKFRSSPCFSHLDNLQSLSSNSAFDIMENHEILLELLLSLYFTLLLSP</sequence>
<keyword evidence="1" id="KW-1015">Disulfide bond</keyword>
<evidence type="ECO:0000256" key="3">
    <source>
        <dbReference type="SAM" id="Phobius"/>
    </source>
</evidence>
<comment type="caution">
    <text evidence="5">The sequence shown here is derived from an EMBL/GenBank/DDBJ whole genome shotgun (WGS) entry which is preliminary data.</text>
</comment>
<name>A0AAV4B1J4_9GAST</name>
<reference evidence="5 6" key="1">
    <citation type="journal article" date="2021" name="Elife">
        <title>Chloroplast acquisition without the gene transfer in kleptoplastic sea slugs, Plakobranchus ocellatus.</title>
        <authorList>
            <person name="Maeda T."/>
            <person name="Takahashi S."/>
            <person name="Yoshida T."/>
            <person name="Shimamura S."/>
            <person name="Takaki Y."/>
            <person name="Nagai Y."/>
            <person name="Toyoda A."/>
            <person name="Suzuki Y."/>
            <person name="Arimoto A."/>
            <person name="Ishii H."/>
            <person name="Satoh N."/>
            <person name="Nishiyama T."/>
            <person name="Hasebe M."/>
            <person name="Maruyama T."/>
            <person name="Minagawa J."/>
            <person name="Obokata J."/>
            <person name="Shigenobu S."/>
        </authorList>
    </citation>
    <scope>NUCLEOTIDE SEQUENCE [LARGE SCALE GENOMIC DNA]</scope>
</reference>
<gene>
    <name evidence="5" type="ORF">PoB_004089600</name>
</gene>
<evidence type="ECO:0000259" key="4">
    <source>
        <dbReference type="PROSITE" id="PS50958"/>
    </source>
</evidence>
<evidence type="ECO:0000313" key="5">
    <source>
        <dbReference type="EMBL" id="GFO14391.1"/>
    </source>
</evidence>
<dbReference type="PROSITE" id="PS50958">
    <property type="entry name" value="SMB_2"/>
    <property type="match status" value="1"/>
</dbReference>
<evidence type="ECO:0000256" key="2">
    <source>
        <dbReference type="SAM" id="MobiDB-lite"/>
    </source>
</evidence>
<keyword evidence="3" id="KW-0472">Membrane</keyword>